<evidence type="ECO:0000313" key="2">
    <source>
        <dbReference type="Proteomes" id="UP001138500"/>
    </source>
</evidence>
<dbReference type="AlphaFoldDB" id="A0A9W7SVN3"/>
<dbReference type="EMBL" id="RIBY02001113">
    <property type="protein sequence ID" value="KAH9832435.1"/>
    <property type="molecule type" value="Genomic_DNA"/>
</dbReference>
<reference evidence="1 2" key="1">
    <citation type="journal article" date="2018" name="IMA Fungus">
        <title>IMA Genome-F 10: Nine draft genome sequences of Claviceps purpurea s.lat., including C. arundinis, C. humidiphila, and C. cf. spartinae, pseudomolecules for the pitch canker pathogen Fusarium circinatum, draft genome of Davidsoniella eucalypti, Grosmannia galeiformis, Quambalaria eucalypti, and Teratosphaeria destructans.</title>
        <authorList>
            <person name="Wingfield B.D."/>
            <person name="Liu M."/>
            <person name="Nguyen H.D."/>
            <person name="Lane F.A."/>
            <person name="Morgan S.W."/>
            <person name="De Vos L."/>
            <person name="Wilken P.M."/>
            <person name="Duong T.A."/>
            <person name="Aylward J."/>
            <person name="Coetzee M.P."/>
            <person name="Dadej K."/>
            <person name="De Beer Z.W."/>
            <person name="Findlay W."/>
            <person name="Havenga M."/>
            <person name="Kolarik M."/>
            <person name="Menzies J.G."/>
            <person name="Naidoo K."/>
            <person name="Pochopski O."/>
            <person name="Shoukouhi P."/>
            <person name="Santana Q.C."/>
            <person name="Seifert K.A."/>
            <person name="Soal N."/>
            <person name="Steenkamp E.T."/>
            <person name="Tatham C.T."/>
            <person name="van der Nest M.A."/>
            <person name="Wingfield M.J."/>
        </authorList>
    </citation>
    <scope>NUCLEOTIDE SEQUENCE [LARGE SCALE GENOMIC DNA]</scope>
    <source>
        <strain evidence="1">CMW44962</strain>
    </source>
</reference>
<proteinExistence type="predicted"/>
<accession>A0A9W7SVN3</accession>
<evidence type="ECO:0000313" key="1">
    <source>
        <dbReference type="EMBL" id="KAH9832435.1"/>
    </source>
</evidence>
<protein>
    <submittedName>
        <fullName evidence="1">Uncharacterized protein</fullName>
    </submittedName>
</protein>
<dbReference type="Proteomes" id="UP001138500">
    <property type="component" value="Unassembled WGS sequence"/>
</dbReference>
<comment type="caution">
    <text evidence="1">The sequence shown here is derived from an EMBL/GenBank/DDBJ whole genome shotgun (WGS) entry which is preliminary data.</text>
</comment>
<name>A0A9W7SVN3_9PEZI</name>
<organism evidence="1 2">
    <name type="scientific">Teratosphaeria destructans</name>
    <dbReference type="NCBI Taxonomy" id="418781"/>
    <lineage>
        <taxon>Eukaryota</taxon>
        <taxon>Fungi</taxon>
        <taxon>Dikarya</taxon>
        <taxon>Ascomycota</taxon>
        <taxon>Pezizomycotina</taxon>
        <taxon>Dothideomycetes</taxon>
        <taxon>Dothideomycetidae</taxon>
        <taxon>Mycosphaerellales</taxon>
        <taxon>Teratosphaeriaceae</taxon>
        <taxon>Teratosphaeria</taxon>
    </lineage>
</organism>
<sequence length="95" mass="10752">MFLATRTASPPWTQWQSGPAAIRGADQWIQRIEVGRGKRSPLNAQDTTEGTWIYGEIEDDRCFDRLKGVDLTFRIKVCAGHDVDDLMVIRGLSCR</sequence>
<keyword evidence="2" id="KW-1185">Reference proteome</keyword>
<reference evidence="1 2" key="2">
    <citation type="journal article" date="2021" name="Curr. Genet.">
        <title>Genetic response to nitrogen starvation in the aggressive Eucalyptus foliar pathogen Teratosphaeria destructans.</title>
        <authorList>
            <person name="Havenga M."/>
            <person name="Wingfield B.D."/>
            <person name="Wingfield M.J."/>
            <person name="Dreyer L.L."/>
            <person name="Roets F."/>
            <person name="Aylward J."/>
        </authorList>
    </citation>
    <scope>NUCLEOTIDE SEQUENCE [LARGE SCALE GENOMIC DNA]</scope>
    <source>
        <strain evidence="1">CMW44962</strain>
    </source>
</reference>
<gene>
    <name evidence="1" type="ORF">Tdes44962_MAKER02099</name>
</gene>